<dbReference type="Proteomes" id="UP000658131">
    <property type="component" value="Unassembled WGS sequence"/>
</dbReference>
<sequence length="292" mass="32993">MLFAARVFLWLMFYSFAGWVYESILCSITGGKLVNRGFLNGPICPIYGFGALTIIFVVGRSESGPAAVFLSSAVLACTLEYFTSWAMEKLFHARWWDYSSMHFNLNGRVCLAGFLVFGAFGLILLEWIQPWLESKVGALGEPLTWGLTGAFLALSISDAFATVRHVLRLDERLGEVQEEMERFLTEARARGEQWALEANLAAGQLRHSTPEQRAGWRAELRGRFEEEARAHTERMRALMDRRLFQDRRLSEAFPNLRHDRADAWEELKSRLKGAGRGKKNPGDQEGGHAADL</sequence>
<evidence type="ECO:0000313" key="3">
    <source>
        <dbReference type="EMBL" id="MBC8575255.1"/>
    </source>
</evidence>
<gene>
    <name evidence="3" type="ORF">H8717_02355</name>
</gene>
<dbReference type="EMBL" id="JACRTB010000003">
    <property type="protein sequence ID" value="MBC8575255.1"/>
    <property type="molecule type" value="Genomic_DNA"/>
</dbReference>
<keyword evidence="2" id="KW-0472">Membrane</keyword>
<feature type="transmembrane region" description="Helical" evidence="2">
    <location>
        <begin position="105"/>
        <end position="125"/>
    </location>
</feature>
<evidence type="ECO:0000256" key="1">
    <source>
        <dbReference type="SAM" id="MobiDB-lite"/>
    </source>
</evidence>
<keyword evidence="2" id="KW-0812">Transmembrane</keyword>
<evidence type="ECO:0000313" key="4">
    <source>
        <dbReference type="Proteomes" id="UP000658131"/>
    </source>
</evidence>
<organism evidence="3 4">
    <name type="scientific">Yanshouia hominis</name>
    <dbReference type="NCBI Taxonomy" id="2763673"/>
    <lineage>
        <taxon>Bacteria</taxon>
        <taxon>Bacillati</taxon>
        <taxon>Bacillota</taxon>
        <taxon>Clostridia</taxon>
        <taxon>Eubacteriales</taxon>
        <taxon>Oscillospiraceae</taxon>
        <taxon>Yanshouia</taxon>
    </lineage>
</organism>
<keyword evidence="4" id="KW-1185">Reference proteome</keyword>
<proteinExistence type="predicted"/>
<comment type="caution">
    <text evidence="3">The sequence shown here is derived from an EMBL/GenBank/DDBJ whole genome shotgun (WGS) entry which is preliminary data.</text>
</comment>
<feature type="region of interest" description="Disordered" evidence="1">
    <location>
        <begin position="270"/>
        <end position="292"/>
    </location>
</feature>
<evidence type="ECO:0008006" key="5">
    <source>
        <dbReference type="Google" id="ProtNLM"/>
    </source>
</evidence>
<feature type="compositionally biased region" description="Basic and acidic residues" evidence="1">
    <location>
        <begin position="280"/>
        <end position="292"/>
    </location>
</feature>
<protein>
    <recommendedName>
        <fullName evidence="5">ABC-transporter type IV</fullName>
    </recommendedName>
</protein>
<name>A0ABR7NFR6_9FIRM</name>
<reference evidence="3 4" key="1">
    <citation type="submission" date="2020-08" db="EMBL/GenBank/DDBJ databases">
        <title>Genome public.</title>
        <authorList>
            <person name="Liu C."/>
            <person name="Sun Q."/>
        </authorList>
    </citation>
    <scope>NUCLEOTIDE SEQUENCE [LARGE SCALE GENOMIC DNA]</scope>
    <source>
        <strain evidence="3 4">BX1</strain>
    </source>
</reference>
<evidence type="ECO:0000256" key="2">
    <source>
        <dbReference type="SAM" id="Phobius"/>
    </source>
</evidence>
<accession>A0ABR7NFR6</accession>
<feature type="transmembrane region" description="Helical" evidence="2">
    <location>
        <begin position="64"/>
        <end position="84"/>
    </location>
</feature>
<feature type="transmembrane region" description="Helical" evidence="2">
    <location>
        <begin position="6"/>
        <end position="25"/>
    </location>
</feature>
<dbReference type="RefSeq" id="WP_262398902.1">
    <property type="nucleotide sequence ID" value="NZ_JACRTB010000003.1"/>
</dbReference>
<dbReference type="Pfam" id="PF06541">
    <property type="entry name" value="ABC_trans_CmpB"/>
    <property type="match status" value="1"/>
</dbReference>
<feature type="compositionally biased region" description="Basic residues" evidence="1">
    <location>
        <begin position="270"/>
        <end position="279"/>
    </location>
</feature>
<feature type="transmembrane region" description="Helical" evidence="2">
    <location>
        <begin position="145"/>
        <end position="163"/>
    </location>
</feature>
<dbReference type="InterPro" id="IPR010540">
    <property type="entry name" value="CmpB_TMEM229"/>
</dbReference>
<feature type="transmembrane region" description="Helical" evidence="2">
    <location>
        <begin position="37"/>
        <end position="58"/>
    </location>
</feature>
<keyword evidence="2" id="KW-1133">Transmembrane helix</keyword>